<gene>
    <name evidence="1" type="ORF">QVD17_10465</name>
</gene>
<proteinExistence type="predicted"/>
<name>A0AAD8L3D5_TARER</name>
<dbReference type="Proteomes" id="UP001229421">
    <property type="component" value="Unassembled WGS sequence"/>
</dbReference>
<dbReference type="EMBL" id="JAUHHV010000002">
    <property type="protein sequence ID" value="KAK1433554.1"/>
    <property type="molecule type" value="Genomic_DNA"/>
</dbReference>
<organism evidence="1 2">
    <name type="scientific">Tagetes erecta</name>
    <name type="common">African marigold</name>
    <dbReference type="NCBI Taxonomy" id="13708"/>
    <lineage>
        <taxon>Eukaryota</taxon>
        <taxon>Viridiplantae</taxon>
        <taxon>Streptophyta</taxon>
        <taxon>Embryophyta</taxon>
        <taxon>Tracheophyta</taxon>
        <taxon>Spermatophyta</taxon>
        <taxon>Magnoliopsida</taxon>
        <taxon>eudicotyledons</taxon>
        <taxon>Gunneridae</taxon>
        <taxon>Pentapetalae</taxon>
        <taxon>asterids</taxon>
        <taxon>campanulids</taxon>
        <taxon>Asterales</taxon>
        <taxon>Asteraceae</taxon>
        <taxon>Asteroideae</taxon>
        <taxon>Heliantheae alliance</taxon>
        <taxon>Tageteae</taxon>
        <taxon>Tagetes</taxon>
    </lineage>
</organism>
<protein>
    <submittedName>
        <fullName evidence="1">Uncharacterized protein</fullName>
    </submittedName>
</protein>
<reference evidence="1" key="1">
    <citation type="journal article" date="2023" name="bioRxiv">
        <title>Improved chromosome-level genome assembly for marigold (Tagetes erecta).</title>
        <authorList>
            <person name="Jiang F."/>
            <person name="Yuan L."/>
            <person name="Wang S."/>
            <person name="Wang H."/>
            <person name="Xu D."/>
            <person name="Wang A."/>
            <person name="Fan W."/>
        </authorList>
    </citation>
    <scope>NUCLEOTIDE SEQUENCE</scope>
    <source>
        <strain evidence="1">WSJ</strain>
        <tissue evidence="1">Leaf</tissue>
    </source>
</reference>
<evidence type="ECO:0000313" key="1">
    <source>
        <dbReference type="EMBL" id="KAK1433554.1"/>
    </source>
</evidence>
<evidence type="ECO:0000313" key="2">
    <source>
        <dbReference type="Proteomes" id="UP001229421"/>
    </source>
</evidence>
<accession>A0AAD8L3D5</accession>
<keyword evidence="2" id="KW-1185">Reference proteome</keyword>
<comment type="caution">
    <text evidence="1">The sequence shown here is derived from an EMBL/GenBank/DDBJ whole genome shotgun (WGS) entry which is preliminary data.</text>
</comment>
<dbReference type="AlphaFoldDB" id="A0AAD8L3D5"/>
<sequence>MDEQTTSPLYTTTAFTRYRVQSFNSSQIHNSSSYPQSQFFNFLNNATNFVFYGDGFADLGVVIVADLMNR</sequence>